<keyword evidence="2" id="KW-0813">Transport</keyword>
<feature type="transmembrane region" description="Helical" evidence="6">
    <location>
        <begin position="415"/>
        <end position="437"/>
    </location>
</feature>
<feature type="transmembrane region" description="Helical" evidence="6">
    <location>
        <begin position="92"/>
        <end position="111"/>
    </location>
</feature>
<evidence type="ECO:0000313" key="8">
    <source>
        <dbReference type="EMBL" id="WZN65364.1"/>
    </source>
</evidence>
<feature type="domain" description="Major facilitator superfamily (MFS) profile" evidence="7">
    <location>
        <begin position="19"/>
        <end position="565"/>
    </location>
</feature>
<feature type="transmembrane region" description="Helical" evidence="6">
    <location>
        <begin position="460"/>
        <end position="487"/>
    </location>
</feature>
<keyword evidence="3 6" id="KW-0812">Transmembrane</keyword>
<evidence type="ECO:0000256" key="4">
    <source>
        <dbReference type="ARBA" id="ARBA00022989"/>
    </source>
</evidence>
<dbReference type="InterPro" id="IPR020846">
    <property type="entry name" value="MFS_dom"/>
</dbReference>
<evidence type="ECO:0000313" key="9">
    <source>
        <dbReference type="Proteomes" id="UP001472866"/>
    </source>
</evidence>
<gene>
    <name evidence="8" type="ORF">HKI87_12g69220</name>
</gene>
<dbReference type="PANTHER" id="PTHR23504:SF117">
    <property type="entry name" value="MAJOR FACILITATOR SUPERFAMILY PROTEIN"/>
    <property type="match status" value="1"/>
</dbReference>
<dbReference type="Pfam" id="PF07690">
    <property type="entry name" value="MFS_1"/>
    <property type="match status" value="1"/>
</dbReference>
<dbReference type="PANTHER" id="PTHR23504">
    <property type="entry name" value="MAJOR FACILITATOR SUPERFAMILY DOMAIN-CONTAINING PROTEIN 10"/>
    <property type="match status" value="1"/>
</dbReference>
<keyword evidence="9" id="KW-1185">Reference proteome</keyword>
<feature type="transmembrane region" description="Helical" evidence="6">
    <location>
        <begin position="384"/>
        <end position="403"/>
    </location>
</feature>
<feature type="transmembrane region" description="Helical" evidence="6">
    <location>
        <begin position="343"/>
        <end position="360"/>
    </location>
</feature>
<dbReference type="Gene3D" id="1.20.1250.20">
    <property type="entry name" value="MFS general substrate transporter like domains"/>
    <property type="match status" value="1"/>
</dbReference>
<evidence type="ECO:0000256" key="5">
    <source>
        <dbReference type="ARBA" id="ARBA00023136"/>
    </source>
</evidence>
<dbReference type="InterPro" id="IPR036259">
    <property type="entry name" value="MFS_trans_sf"/>
</dbReference>
<feature type="transmembrane region" description="Helical" evidence="6">
    <location>
        <begin position="60"/>
        <end position="80"/>
    </location>
</feature>
<accession>A0AAX4PHF4</accession>
<organism evidence="8 9">
    <name type="scientific">Chloropicon roscoffensis</name>
    <dbReference type="NCBI Taxonomy" id="1461544"/>
    <lineage>
        <taxon>Eukaryota</taxon>
        <taxon>Viridiplantae</taxon>
        <taxon>Chlorophyta</taxon>
        <taxon>Chloropicophyceae</taxon>
        <taxon>Chloropicales</taxon>
        <taxon>Chloropicaceae</taxon>
        <taxon>Chloropicon</taxon>
    </lineage>
</organism>
<evidence type="ECO:0000259" key="7">
    <source>
        <dbReference type="PROSITE" id="PS50850"/>
    </source>
</evidence>
<feature type="transmembrane region" description="Helical" evidence="6">
    <location>
        <begin position="149"/>
        <end position="172"/>
    </location>
</feature>
<evidence type="ECO:0000256" key="3">
    <source>
        <dbReference type="ARBA" id="ARBA00022692"/>
    </source>
</evidence>
<sequence>MSKEVKEEIKAMGGSPFRHVLPLLLVQFCQAVQVMMLFPLLVFMVQFYGIAGDDPKAVGTYTGVLASMFPLAMFTSSFFWGWLSDHIGRKPVTLVGVFALGTGSILLGLTRDYYTALTIRIVSGLLNNITSMLKCMIAEMSGKHQAKGMSYFSVAFTTGTLMGPSLAGILAMPCTQYGPRFPGCSAQDSFLEKYPFFLSFFFFGAFTLISGAYAMYYTPETILKRKPLPRRLQFLSFLVPAEGKGPVGAREAVKYQVLEEEADEESQIHVNGVEMTEMKASSNGENGIGYLYTKDGQLELEASGAEGPHGDDGGAEGRAVLKEAGSLDEDQEKYDGWFRKKEVQIAVFLYFCIALFYVSFEELFPLFGSARVAAGGLSLASKDVGIFMSIGGGCTILYTLFLFPKMIKRGGTLWLIKAGSINCMILAVLTPLMRLLVNESDYPQETGMVNKSGLQYMSPLLWVVMVLHAIFTHVFGTNCFASVIMVVNKASPPQHFGAVNSYAQALASLARVIGPSAVGWLWTACGKIEGSMMLQVFLPFLFCGASAFAMFCLAFSAPSWLTSRS</sequence>
<dbReference type="SUPFAM" id="SSF103473">
    <property type="entry name" value="MFS general substrate transporter"/>
    <property type="match status" value="1"/>
</dbReference>
<dbReference type="AlphaFoldDB" id="A0AAX4PHF4"/>
<dbReference type="GO" id="GO:0016020">
    <property type="term" value="C:membrane"/>
    <property type="evidence" value="ECO:0007669"/>
    <property type="project" value="UniProtKB-SubCell"/>
</dbReference>
<dbReference type="EMBL" id="CP151512">
    <property type="protein sequence ID" value="WZN65364.1"/>
    <property type="molecule type" value="Genomic_DNA"/>
</dbReference>
<keyword evidence="5 6" id="KW-0472">Membrane</keyword>
<evidence type="ECO:0000256" key="6">
    <source>
        <dbReference type="SAM" id="Phobius"/>
    </source>
</evidence>
<dbReference type="Proteomes" id="UP001472866">
    <property type="component" value="Chromosome 12"/>
</dbReference>
<dbReference type="GO" id="GO:0022857">
    <property type="term" value="F:transmembrane transporter activity"/>
    <property type="evidence" value="ECO:0007669"/>
    <property type="project" value="InterPro"/>
</dbReference>
<evidence type="ECO:0000256" key="2">
    <source>
        <dbReference type="ARBA" id="ARBA00022448"/>
    </source>
</evidence>
<dbReference type="InterPro" id="IPR011701">
    <property type="entry name" value="MFS"/>
</dbReference>
<feature type="transmembrane region" description="Helical" evidence="6">
    <location>
        <begin position="196"/>
        <end position="216"/>
    </location>
</feature>
<proteinExistence type="predicted"/>
<comment type="subcellular location">
    <subcellularLocation>
        <location evidence="1">Membrane</location>
        <topology evidence="1">Multi-pass membrane protein</topology>
    </subcellularLocation>
</comment>
<feature type="transmembrane region" description="Helical" evidence="6">
    <location>
        <begin position="536"/>
        <end position="557"/>
    </location>
</feature>
<feature type="transmembrane region" description="Helical" evidence="6">
    <location>
        <begin position="21"/>
        <end position="48"/>
    </location>
</feature>
<reference evidence="8 9" key="1">
    <citation type="submission" date="2024-03" db="EMBL/GenBank/DDBJ databases">
        <title>Complete genome sequence of the green alga Chloropicon roscoffensis RCC1871.</title>
        <authorList>
            <person name="Lemieux C."/>
            <person name="Pombert J.-F."/>
            <person name="Otis C."/>
            <person name="Turmel M."/>
        </authorList>
    </citation>
    <scope>NUCLEOTIDE SEQUENCE [LARGE SCALE GENOMIC DNA]</scope>
    <source>
        <strain evidence="8 9">RCC1871</strain>
    </source>
</reference>
<protein>
    <submittedName>
        <fullName evidence="8">MFS general substrate transporter</fullName>
    </submittedName>
</protein>
<name>A0AAX4PHF4_9CHLO</name>
<evidence type="ECO:0000256" key="1">
    <source>
        <dbReference type="ARBA" id="ARBA00004141"/>
    </source>
</evidence>
<feature type="transmembrane region" description="Helical" evidence="6">
    <location>
        <begin position="117"/>
        <end position="137"/>
    </location>
</feature>
<dbReference type="PROSITE" id="PS50850">
    <property type="entry name" value="MFS"/>
    <property type="match status" value="1"/>
</dbReference>
<keyword evidence="4 6" id="KW-1133">Transmembrane helix</keyword>